<evidence type="ECO:0000259" key="4">
    <source>
        <dbReference type="Pfam" id="PF04324"/>
    </source>
</evidence>
<protein>
    <submittedName>
        <fullName evidence="7">FAD/NAD(P)-binding oxidoreductase</fullName>
    </submittedName>
</protein>
<dbReference type="AlphaFoldDB" id="A0A8J3VPM4"/>
<dbReference type="Pfam" id="PF04324">
    <property type="entry name" value="Fer2_BFD"/>
    <property type="match status" value="1"/>
</dbReference>
<keyword evidence="2" id="KW-0285">Flavoprotein</keyword>
<evidence type="ECO:0000256" key="2">
    <source>
        <dbReference type="ARBA" id="ARBA00022630"/>
    </source>
</evidence>
<dbReference type="InterPro" id="IPR036188">
    <property type="entry name" value="FAD/NAD-bd_sf"/>
</dbReference>
<evidence type="ECO:0000259" key="6">
    <source>
        <dbReference type="Pfam" id="PF18267"/>
    </source>
</evidence>
<dbReference type="PANTHER" id="PTHR43429:SF3">
    <property type="entry name" value="NITRITE REDUCTASE [NAD(P)H]"/>
    <property type="match status" value="1"/>
</dbReference>
<dbReference type="GO" id="GO:0016491">
    <property type="term" value="F:oxidoreductase activity"/>
    <property type="evidence" value="ECO:0007669"/>
    <property type="project" value="InterPro"/>
</dbReference>
<dbReference type="InterPro" id="IPR050260">
    <property type="entry name" value="FAD-bd_OxRdtase"/>
</dbReference>
<reference evidence="7" key="1">
    <citation type="submission" date="2021-01" db="EMBL/GenBank/DDBJ databases">
        <title>Whole genome shotgun sequence of Rugosimonospora africana NBRC 104875.</title>
        <authorList>
            <person name="Komaki H."/>
            <person name="Tamura T."/>
        </authorList>
    </citation>
    <scope>NUCLEOTIDE SEQUENCE</scope>
    <source>
        <strain evidence="7">NBRC 104875</strain>
    </source>
</reference>
<comment type="cofactor">
    <cofactor evidence="1">
        <name>FAD</name>
        <dbReference type="ChEBI" id="CHEBI:57692"/>
    </cofactor>
</comment>
<evidence type="ECO:0000256" key="3">
    <source>
        <dbReference type="ARBA" id="ARBA00022827"/>
    </source>
</evidence>
<dbReference type="Proteomes" id="UP000642748">
    <property type="component" value="Unassembled WGS sequence"/>
</dbReference>
<dbReference type="PRINTS" id="PR00368">
    <property type="entry name" value="FADPNR"/>
</dbReference>
<accession>A0A8J3VPM4</accession>
<dbReference type="Pfam" id="PF07992">
    <property type="entry name" value="Pyr_redox_2"/>
    <property type="match status" value="1"/>
</dbReference>
<evidence type="ECO:0000256" key="1">
    <source>
        <dbReference type="ARBA" id="ARBA00001974"/>
    </source>
</evidence>
<feature type="domain" description="FAD/NAD(P)-binding" evidence="5">
    <location>
        <begin position="2"/>
        <end position="281"/>
    </location>
</feature>
<evidence type="ECO:0000259" key="5">
    <source>
        <dbReference type="Pfam" id="PF07992"/>
    </source>
</evidence>
<dbReference type="SUPFAM" id="SSF51905">
    <property type="entry name" value="FAD/NAD(P)-binding domain"/>
    <property type="match status" value="1"/>
</dbReference>
<proteinExistence type="predicted"/>
<dbReference type="PANTHER" id="PTHR43429">
    <property type="entry name" value="PYRIDINE NUCLEOTIDE-DISULFIDE OXIDOREDUCTASE DOMAIN-CONTAINING"/>
    <property type="match status" value="1"/>
</dbReference>
<dbReference type="Pfam" id="PF18267">
    <property type="entry name" value="Rubredoxin_C"/>
    <property type="match status" value="1"/>
</dbReference>
<dbReference type="Gene3D" id="3.50.50.60">
    <property type="entry name" value="FAD/NAD(P)-binding domain"/>
    <property type="match status" value="2"/>
</dbReference>
<feature type="domain" description="NADH-rubredoxin oxidoreductase C-terminal" evidence="6">
    <location>
        <begin position="312"/>
        <end position="366"/>
    </location>
</feature>
<dbReference type="InterPro" id="IPR041854">
    <property type="entry name" value="BFD-like_2Fe2S-bd_dom_sf"/>
</dbReference>
<gene>
    <name evidence="7" type="primary">nasC</name>
    <name evidence="7" type="ORF">Raf01_22840</name>
</gene>
<dbReference type="EMBL" id="BONZ01000021">
    <property type="protein sequence ID" value="GIH14112.1"/>
    <property type="molecule type" value="Genomic_DNA"/>
</dbReference>
<dbReference type="InterPro" id="IPR007419">
    <property type="entry name" value="BFD-like_2Fe2S-bd_dom"/>
</dbReference>
<organism evidence="7 8">
    <name type="scientific">Rugosimonospora africana</name>
    <dbReference type="NCBI Taxonomy" id="556532"/>
    <lineage>
        <taxon>Bacteria</taxon>
        <taxon>Bacillati</taxon>
        <taxon>Actinomycetota</taxon>
        <taxon>Actinomycetes</taxon>
        <taxon>Micromonosporales</taxon>
        <taxon>Micromonosporaceae</taxon>
        <taxon>Rugosimonospora</taxon>
    </lineage>
</organism>
<dbReference type="InterPro" id="IPR041575">
    <property type="entry name" value="Rubredoxin_C"/>
</dbReference>
<sequence>MVGHGMSGARLVSELHARDPELDLTVLGAEPHPAYNRILLSAVVAGTVAEADITLVEPAAHRASTRLGTAVVDLDRAARTVWTSDGGRLRYDRLVLATGGRAVLPEIKGLVGDDGSLPDRVAPFRTLDDCRRITALASGARTALVLGGGLLGLEAARGLARRGLAVTVLHAVGHLMDRQLDAAASAVLVDSLASLGVRVELDACTVAVAPDVGRVEAVLADGRRLAGDLLVVACGIRPETDLAVRAGLAVERGVVVDDRMRTSDPRVFAIGDCAEHAGRVTGLLAPAWAQARVAADVITAARPLARYRPTAPVTRLKAAGIDLAAMGDSTRTGGDQVTYADPARGTYAKLVVRDNRLSGAIMIGDNPTVGTVIQMFDRGTPLPPDPRALLLGRWIGGPVPVGAPQASPSLMPDAAVVCQCNTVTKKDLVGCWRGGARTVGDLVAGTRASTGCGSCRDTVEGILGWLRGAEEDVA</sequence>
<feature type="domain" description="BFD-like [2Fe-2S]-binding" evidence="4">
    <location>
        <begin position="416"/>
        <end position="463"/>
    </location>
</feature>
<evidence type="ECO:0000313" key="7">
    <source>
        <dbReference type="EMBL" id="GIH14112.1"/>
    </source>
</evidence>
<dbReference type="Gene3D" id="1.10.10.1100">
    <property type="entry name" value="BFD-like [2Fe-2S]-binding domain"/>
    <property type="match status" value="1"/>
</dbReference>
<comment type="caution">
    <text evidence="7">The sequence shown here is derived from an EMBL/GenBank/DDBJ whole genome shotgun (WGS) entry which is preliminary data.</text>
</comment>
<evidence type="ECO:0000313" key="8">
    <source>
        <dbReference type="Proteomes" id="UP000642748"/>
    </source>
</evidence>
<dbReference type="Gene3D" id="3.30.390.30">
    <property type="match status" value="1"/>
</dbReference>
<name>A0A8J3VPM4_9ACTN</name>
<keyword evidence="8" id="KW-1185">Reference proteome</keyword>
<dbReference type="InterPro" id="IPR016156">
    <property type="entry name" value="FAD/NAD-linked_Rdtase_dimer_sf"/>
</dbReference>
<keyword evidence="3" id="KW-0274">FAD</keyword>
<dbReference type="InterPro" id="IPR023753">
    <property type="entry name" value="FAD/NAD-binding_dom"/>
</dbReference>